<evidence type="ECO:0000313" key="6">
    <source>
        <dbReference type="EMBL" id="VUG18249.1"/>
    </source>
</evidence>
<feature type="compositionally biased region" description="Basic and acidic residues" evidence="4">
    <location>
        <begin position="826"/>
        <end position="871"/>
    </location>
</feature>
<feature type="region of interest" description="Disordered" evidence="4">
    <location>
        <begin position="1"/>
        <end position="240"/>
    </location>
</feature>
<feature type="compositionally biased region" description="Low complexity" evidence="4">
    <location>
        <begin position="1212"/>
        <end position="1223"/>
    </location>
</feature>
<evidence type="ECO:0000256" key="1">
    <source>
        <dbReference type="ARBA" id="ARBA00022737"/>
    </source>
</evidence>
<feature type="region of interest" description="Disordered" evidence="4">
    <location>
        <begin position="781"/>
        <end position="892"/>
    </location>
</feature>
<dbReference type="InterPro" id="IPR056015">
    <property type="entry name" value="DUF7593"/>
</dbReference>
<evidence type="ECO:0000256" key="3">
    <source>
        <dbReference type="PROSITE-ProRule" id="PRU00023"/>
    </source>
</evidence>
<feature type="region of interest" description="Disordered" evidence="4">
    <location>
        <begin position="627"/>
        <end position="647"/>
    </location>
</feature>
<feature type="compositionally biased region" description="Basic and acidic residues" evidence="4">
    <location>
        <begin position="783"/>
        <end position="798"/>
    </location>
</feature>
<feature type="compositionally biased region" description="Basic and acidic residues" evidence="4">
    <location>
        <begin position="179"/>
        <end position="204"/>
    </location>
</feature>
<evidence type="ECO:0000259" key="5">
    <source>
        <dbReference type="Pfam" id="PF24513"/>
    </source>
</evidence>
<dbReference type="EMBL" id="CABFWN010000003">
    <property type="protein sequence ID" value="VUG18249.1"/>
    <property type="molecule type" value="Genomic_DNA"/>
</dbReference>
<feature type="domain" description="DUF7593" evidence="5">
    <location>
        <begin position="1076"/>
        <end position="1169"/>
    </location>
</feature>
<feature type="repeat" description="ANK" evidence="3">
    <location>
        <begin position="518"/>
        <end position="550"/>
    </location>
</feature>
<feature type="compositionally biased region" description="Low complexity" evidence="4">
    <location>
        <begin position="1"/>
        <end position="33"/>
    </location>
</feature>
<dbReference type="PROSITE" id="PS50297">
    <property type="entry name" value="ANK_REP_REGION"/>
    <property type="match status" value="4"/>
</dbReference>
<proteinExistence type="predicted"/>
<feature type="compositionally biased region" description="Basic and acidic residues" evidence="4">
    <location>
        <begin position="338"/>
        <end position="369"/>
    </location>
</feature>
<dbReference type="SMART" id="SM00248">
    <property type="entry name" value="ANK"/>
    <property type="match status" value="5"/>
</dbReference>
<feature type="region of interest" description="Disordered" evidence="4">
    <location>
        <begin position="263"/>
        <end position="483"/>
    </location>
</feature>
<dbReference type="Pfam" id="PF12796">
    <property type="entry name" value="Ank_2"/>
    <property type="match status" value="2"/>
</dbReference>
<feature type="repeat" description="ANK" evidence="3">
    <location>
        <begin position="485"/>
        <end position="517"/>
    </location>
</feature>
<keyword evidence="1" id="KW-0677">Repeat</keyword>
<feature type="repeat" description="ANK" evidence="3">
    <location>
        <begin position="724"/>
        <end position="756"/>
    </location>
</feature>
<sequence>MPGEYNSNYSRRPGSSSGPPGSYRGSNSGSYRYNGHRGRNRYGGYRRGYSAEGYDRYRGSSYYKDRREYGGNRERTRYLGSPSSSSTSGDYNTLRRGQSYQNTPNNDSNVLSNNGRKSSEANSSKSEAYDGRTRYSRGFAPHFGHSQEAQDRTKNLGKAIPRGPAQLNQEESPQGNVQNEKHKSPKDRDMKVEVAKSGKVEVSKNDPNVRSSHPESRKDVAKEQKPRVRSSTLNVEGENISDNAKISGTYNVIPTEKSIDAIKEVQGNNANDKIFKPEERDESKSETPPETNKLASSEDLEKVMIKKIMKGSILKKEGAENTDKVRNTRCDTTQVEGPTKEENSEKKTEKFAKRSVDLVHEEKNEKDEGNENPGVNEKGESNVKISIQKNSELARDEDQPILNGRKKHSVIISDADESEADTEVEESLPVPSRRTRRIHRLISRRDQADDSSSSSERPEFLSSKMKKNKSQGTRKVSGRHGRDASGRTLLQRICARGNFDDAKKLIGSGADVNAADYAGNTPLHEAALEGYLEIATLLLDNNADIDKQSGQMDRDTPLIDAASNLHYDVVKLFIDRGADPTIANAQGDTALDSLEDEDDELDEDELKISKKLKRLLIHYTKDWKKSHQQERVRSGSAPATEPEDSITQRRNNNTFFDFFTREGRSEIYTKVSENDVTYVLNYLSNLAGSRVPPDLLTLAARHGHTDIASLLLAFGAKVNYHDSNGRTPLMYAVGKDHMDMVKLLLENGAKIALKDKEGKTALDYAKESDLYDEDEIALLNGKIPERNTEENDNDEKSSISHRQNGEQQKLRKTKPSKSRSKKQRKVVPEKEPQNSLKKEANTEIKKEPRHSKEEAKLPEATKALSFEHEKSSSPAADRNEPIAAPKMVKKSSNKIVSLSAPVDITVSEHRRKSIVENLSGNAVSEARHRSESRSRSGTPVVELTEKELNLKKQREEEAKIAREKLESERLERKRIRQQQIAKNIEEMEKKRAEEAKTEQLRKRKLEEKEQEESARKRRELEKIELAEKKKLEIEKKKLIRSYYPYGVRIAHFGRVPTAEEVTRYLPLYVFDIDGINYVVDVQACLVLGVENMFADYPELDKISVSLDHKSLVWNFLWPMIGSFIKRSGGESDNVQNLITMYEAEYNNFKKMMVHWIRLDQFYNLVERTPALKEVKTLIQKIGTCNMKIALNGPQQKTSSLPPPASSEHNTVDSFDSSFSSSKSGLPAPLQFKACKVFQMIRKNMW</sequence>
<dbReference type="Proteomes" id="UP000478008">
    <property type="component" value="Unassembled WGS sequence"/>
</dbReference>
<feature type="compositionally biased region" description="Polar residues" evidence="4">
    <location>
        <begin position="166"/>
        <end position="178"/>
    </location>
</feature>
<dbReference type="PANTHER" id="PTHR24171:SF8">
    <property type="entry name" value="BRCA1-ASSOCIATED RING DOMAIN PROTEIN 1"/>
    <property type="match status" value="1"/>
</dbReference>
<dbReference type="PROSITE" id="PS50088">
    <property type="entry name" value="ANK_REPEAT"/>
    <property type="match status" value="5"/>
</dbReference>
<dbReference type="InterPro" id="IPR002110">
    <property type="entry name" value="Ankyrin_rpt"/>
</dbReference>
<name>A0A7D9H2U4_DEKBR</name>
<dbReference type="Pfam" id="PF24513">
    <property type="entry name" value="DUF7593"/>
    <property type="match status" value="1"/>
</dbReference>
<dbReference type="Gene3D" id="1.25.40.20">
    <property type="entry name" value="Ankyrin repeat-containing domain"/>
    <property type="match status" value="2"/>
</dbReference>
<feature type="region of interest" description="Disordered" evidence="4">
    <location>
        <begin position="1192"/>
        <end position="1223"/>
    </location>
</feature>
<gene>
    <name evidence="6" type="ORF">DEBR0S3_05842G</name>
</gene>
<accession>A0A7D9H2U4</accession>
<feature type="compositionally biased region" description="Basic and acidic residues" evidence="4">
    <location>
        <begin position="212"/>
        <end position="226"/>
    </location>
</feature>
<evidence type="ECO:0000256" key="4">
    <source>
        <dbReference type="SAM" id="MobiDB-lite"/>
    </source>
</evidence>
<evidence type="ECO:0000256" key="2">
    <source>
        <dbReference type="ARBA" id="ARBA00023043"/>
    </source>
</evidence>
<evidence type="ECO:0000313" key="7">
    <source>
        <dbReference type="Proteomes" id="UP000478008"/>
    </source>
</evidence>
<feature type="compositionally biased region" description="Acidic residues" evidence="4">
    <location>
        <begin position="414"/>
        <end position="426"/>
    </location>
</feature>
<feature type="compositionally biased region" description="Polar residues" evidence="4">
    <location>
        <begin position="229"/>
        <end position="240"/>
    </location>
</feature>
<dbReference type="SUPFAM" id="SSF48403">
    <property type="entry name" value="Ankyrin repeat"/>
    <property type="match status" value="1"/>
</dbReference>
<feature type="region of interest" description="Disordered" evidence="4">
    <location>
        <begin position="917"/>
        <end position="942"/>
    </location>
</feature>
<protein>
    <submittedName>
        <fullName evidence="6">DEBR0S3_05842g1_1</fullName>
    </submittedName>
</protein>
<feature type="compositionally biased region" description="Basic and acidic residues" evidence="4">
    <location>
        <begin position="53"/>
        <end position="77"/>
    </location>
</feature>
<feature type="compositionally biased region" description="Polar residues" evidence="4">
    <location>
        <begin position="89"/>
        <end position="116"/>
    </location>
</feature>
<feature type="compositionally biased region" description="Basic residues" evidence="4">
    <location>
        <begin position="433"/>
        <end position="442"/>
    </location>
</feature>
<feature type="compositionally biased region" description="Basic and acidic residues" evidence="4">
    <location>
        <begin position="273"/>
        <end position="287"/>
    </location>
</feature>
<feature type="compositionally biased region" description="Basic and acidic residues" evidence="4">
    <location>
        <begin position="925"/>
        <end position="934"/>
    </location>
</feature>
<dbReference type="PRINTS" id="PR01415">
    <property type="entry name" value="ANKYRIN"/>
</dbReference>
<dbReference type="AlphaFoldDB" id="A0A7D9H2U4"/>
<feature type="repeat" description="ANK" evidence="3">
    <location>
        <begin position="696"/>
        <end position="723"/>
    </location>
</feature>
<keyword evidence="7" id="KW-1185">Reference proteome</keyword>
<dbReference type="PANTHER" id="PTHR24171">
    <property type="entry name" value="ANKYRIN REPEAT DOMAIN-CONTAINING PROTEIN 39-RELATED"/>
    <property type="match status" value="1"/>
</dbReference>
<feature type="compositionally biased region" description="Basic and acidic residues" evidence="4">
    <location>
        <begin position="314"/>
        <end position="329"/>
    </location>
</feature>
<dbReference type="InterPro" id="IPR036770">
    <property type="entry name" value="Ankyrin_rpt-contain_sf"/>
</dbReference>
<feature type="region of interest" description="Disordered" evidence="4">
    <location>
        <begin position="989"/>
        <end position="1017"/>
    </location>
</feature>
<dbReference type="Pfam" id="PF00023">
    <property type="entry name" value="Ank"/>
    <property type="match status" value="1"/>
</dbReference>
<reference evidence="6 7" key="1">
    <citation type="submission" date="2019-07" db="EMBL/GenBank/DDBJ databases">
        <authorList>
            <person name="Friedrich A."/>
            <person name="Schacherer J."/>
        </authorList>
    </citation>
    <scope>NUCLEOTIDE SEQUENCE [LARGE SCALE GENOMIC DNA]</scope>
</reference>
<organism evidence="6 7">
    <name type="scientific">Dekkera bruxellensis</name>
    <name type="common">Brettanomyces custersii</name>
    <dbReference type="NCBI Taxonomy" id="5007"/>
    <lineage>
        <taxon>Eukaryota</taxon>
        <taxon>Fungi</taxon>
        <taxon>Dikarya</taxon>
        <taxon>Ascomycota</taxon>
        <taxon>Saccharomycotina</taxon>
        <taxon>Pichiomycetes</taxon>
        <taxon>Pichiales</taxon>
        <taxon>Pichiaceae</taxon>
        <taxon>Brettanomyces</taxon>
    </lineage>
</organism>
<feature type="compositionally biased region" description="Low complexity" evidence="4">
    <location>
        <begin position="450"/>
        <end position="463"/>
    </location>
</feature>
<feature type="compositionally biased region" description="Basic residues" evidence="4">
    <location>
        <begin position="810"/>
        <end position="825"/>
    </location>
</feature>
<feature type="repeat" description="ANK" evidence="3">
    <location>
        <begin position="553"/>
        <end position="585"/>
    </location>
</feature>
<keyword evidence="2 3" id="KW-0040">ANK repeat</keyword>